<gene>
    <name evidence="5" type="ORF">ABIV_1189</name>
    <name evidence="6" type="ORF">CRV05_02710</name>
</gene>
<feature type="domain" description="Murein transglycosylase-C N-terminal" evidence="4">
    <location>
        <begin position="60"/>
        <end position="215"/>
    </location>
</feature>
<evidence type="ECO:0000259" key="4">
    <source>
        <dbReference type="Pfam" id="PF11873"/>
    </source>
</evidence>
<evidence type="ECO:0000313" key="7">
    <source>
        <dbReference type="Proteomes" id="UP000253850"/>
    </source>
</evidence>
<keyword evidence="2" id="KW-0732">Signal</keyword>
<evidence type="ECO:0000313" key="5">
    <source>
        <dbReference type="EMBL" id="AXH12191.1"/>
    </source>
</evidence>
<dbReference type="AlphaFoldDB" id="A0AAX2ACT3"/>
<evidence type="ECO:0000259" key="3">
    <source>
        <dbReference type="Pfam" id="PF01464"/>
    </source>
</evidence>
<dbReference type="Proteomes" id="UP000289193">
    <property type="component" value="Unassembled WGS sequence"/>
</dbReference>
<feature type="chain" id="PRO_5044718553" evidence="2">
    <location>
        <begin position="21"/>
        <end position="384"/>
    </location>
</feature>
<dbReference type="InterPro" id="IPR008258">
    <property type="entry name" value="Transglycosylase_SLT_dom_1"/>
</dbReference>
<dbReference type="Gene3D" id="1.10.530.10">
    <property type="match status" value="1"/>
</dbReference>
<dbReference type="Proteomes" id="UP000253850">
    <property type="component" value="Chromosome"/>
</dbReference>
<dbReference type="KEGG" id="hbv:ABIV_1189"/>
<evidence type="ECO:0000313" key="6">
    <source>
        <dbReference type="EMBL" id="RXK11296.1"/>
    </source>
</evidence>
<evidence type="ECO:0000313" key="8">
    <source>
        <dbReference type="Proteomes" id="UP000289193"/>
    </source>
</evidence>
<dbReference type="SUPFAM" id="SSF53955">
    <property type="entry name" value="Lysozyme-like"/>
    <property type="match status" value="1"/>
</dbReference>
<reference evidence="5 7" key="2">
    <citation type="submission" date="2018-07" db="EMBL/GenBank/DDBJ databases">
        <title>Complete genome of the Arcobacter bivalviorum type strain LMG 26154.</title>
        <authorList>
            <person name="Miller W.G."/>
            <person name="Yee E."/>
            <person name="Bono J.L."/>
        </authorList>
    </citation>
    <scope>NUCLEOTIDE SEQUENCE [LARGE SCALE GENOMIC DNA]</scope>
    <source>
        <strain evidence="5 7">LMG 26154</strain>
    </source>
</reference>
<protein>
    <submittedName>
        <fullName evidence="5 6">Lytic murein transglycosylase</fullName>
    </submittedName>
</protein>
<organism evidence="6 8">
    <name type="scientific">Halarcobacter bivalviorum</name>
    <dbReference type="NCBI Taxonomy" id="663364"/>
    <lineage>
        <taxon>Bacteria</taxon>
        <taxon>Pseudomonadati</taxon>
        <taxon>Campylobacterota</taxon>
        <taxon>Epsilonproteobacteria</taxon>
        <taxon>Campylobacterales</taxon>
        <taxon>Arcobacteraceae</taxon>
        <taxon>Halarcobacter</taxon>
    </lineage>
</organism>
<dbReference type="PANTHER" id="PTHR37423:SF2">
    <property type="entry name" value="MEMBRANE-BOUND LYTIC MUREIN TRANSGLYCOSYLASE C"/>
    <property type="match status" value="1"/>
</dbReference>
<feature type="domain" description="Transglycosylase SLT" evidence="3">
    <location>
        <begin position="219"/>
        <end position="346"/>
    </location>
</feature>
<dbReference type="EMBL" id="PDKM01000001">
    <property type="protein sequence ID" value="RXK11296.1"/>
    <property type="molecule type" value="Genomic_DNA"/>
</dbReference>
<dbReference type="InterPro" id="IPR024570">
    <property type="entry name" value="Murein_transglycosylaseC_N"/>
</dbReference>
<dbReference type="RefSeq" id="WP_114839030.1">
    <property type="nucleotide sequence ID" value="NZ_CP031217.1"/>
</dbReference>
<dbReference type="PANTHER" id="PTHR37423">
    <property type="entry name" value="SOLUBLE LYTIC MUREIN TRANSGLYCOSYLASE-RELATED"/>
    <property type="match status" value="1"/>
</dbReference>
<dbReference type="PROSITE" id="PS51257">
    <property type="entry name" value="PROKAR_LIPOPROTEIN"/>
    <property type="match status" value="1"/>
</dbReference>
<reference evidence="6 8" key="1">
    <citation type="submission" date="2017-10" db="EMBL/GenBank/DDBJ databases">
        <title>Genomics of the genus Arcobacter.</title>
        <authorList>
            <person name="Perez-Cataluna A."/>
            <person name="Figueras M.J."/>
        </authorList>
    </citation>
    <scope>NUCLEOTIDE SEQUENCE [LARGE SCALE GENOMIC DNA]</scope>
    <source>
        <strain evidence="6 8">CECT 7835</strain>
    </source>
</reference>
<dbReference type="CDD" id="cd16893">
    <property type="entry name" value="LT_MltC_MltE"/>
    <property type="match status" value="1"/>
</dbReference>
<accession>A0AAX2ACT3</accession>
<evidence type="ECO:0000256" key="1">
    <source>
        <dbReference type="ARBA" id="ARBA00007734"/>
    </source>
</evidence>
<proteinExistence type="inferred from homology"/>
<dbReference type="InterPro" id="IPR023346">
    <property type="entry name" value="Lysozyme-like_dom_sf"/>
</dbReference>
<evidence type="ECO:0000256" key="2">
    <source>
        <dbReference type="SAM" id="SignalP"/>
    </source>
</evidence>
<dbReference type="EMBL" id="CP031217">
    <property type="protein sequence ID" value="AXH12191.1"/>
    <property type="molecule type" value="Genomic_DNA"/>
</dbReference>
<sequence length="384" mass="43702">MKKLLLIPLAFLFTGCSVHDAYRITNAALSKDPSVALKSLAKSQAISYSTNPKKLISDLKFLSSLIENIDKEWGEGNRKIPQPKEYVKYMQNYKSRAFIDFDKGLVTVETIDEKNINESLKNAIVTTLLLPEDPRAFDLFGTAEVKLGKTPYLYKEIRDDQNKDIRYQWRATRYANILIDSKLKTKTIKNENKSLKVSYVEIPMVKDHANIRVAKVKPYVKKFAKKYNISENLVYAIIKTESNFNQFAVSHAGAIGLMQIVPSTAGIDAYKHTKGKNWKPSNSYLFDAKNNIELGAAYIDILNSKYLNGISNSVSKEYCVISAYNTGSGNVLKTFSSNRTQAINKINSKQPIEVFRELRENLPYEETRNYLKKVVSNKKEFINI</sequence>
<comment type="similarity">
    <text evidence="1">Belongs to the transglycosylase Slt family.</text>
</comment>
<name>A0AAX2ACT3_9BACT</name>
<dbReference type="Pfam" id="PF01464">
    <property type="entry name" value="SLT"/>
    <property type="match status" value="1"/>
</dbReference>
<dbReference type="Pfam" id="PF11873">
    <property type="entry name" value="Mltc_N"/>
    <property type="match status" value="1"/>
</dbReference>
<feature type="signal peptide" evidence="2">
    <location>
        <begin position="1"/>
        <end position="20"/>
    </location>
</feature>
<keyword evidence="8" id="KW-1185">Reference proteome</keyword>